<dbReference type="AlphaFoldDB" id="A0A8D4UTR5"/>
<reference evidence="2" key="1">
    <citation type="submission" date="2019-05" db="EMBL/GenBank/DDBJ databases">
        <title>Complete genome sequencing of Dialister sp. strain 5BBH33.</title>
        <authorList>
            <person name="Sakamoto M."/>
            <person name="Murakami T."/>
            <person name="Mori H."/>
        </authorList>
    </citation>
    <scope>NUCLEOTIDE SEQUENCE [LARGE SCALE GENOMIC DNA]</scope>
    <source>
        <strain evidence="2">5BBH33</strain>
    </source>
</reference>
<dbReference type="KEGG" id="dho:Dia5BBH33_05080"/>
<evidence type="ECO:0000313" key="2">
    <source>
        <dbReference type="Proteomes" id="UP000320585"/>
    </source>
</evidence>
<dbReference type="EMBL" id="AP019697">
    <property type="protein sequence ID" value="BBK24573.1"/>
    <property type="molecule type" value="Genomic_DNA"/>
</dbReference>
<gene>
    <name evidence="1" type="ORF">Dia5BBH33_05080</name>
</gene>
<name>A0A8D4UTR5_9FIRM</name>
<accession>A0A8D4UTR5</accession>
<organism evidence="1 2">
    <name type="scientific">Dialister hominis</name>
    <dbReference type="NCBI Taxonomy" id="2582419"/>
    <lineage>
        <taxon>Bacteria</taxon>
        <taxon>Bacillati</taxon>
        <taxon>Bacillota</taxon>
        <taxon>Negativicutes</taxon>
        <taxon>Veillonellales</taxon>
        <taxon>Veillonellaceae</taxon>
        <taxon>Dialister</taxon>
    </lineage>
</organism>
<sequence>MGKSESSKKAIVMTIITALVTRALKKKNDKKHELVTADSKELTEKDLWRPLQPIGTIYFLTHPKKAVYFFLLQKSLMFSWRLARKYFKD</sequence>
<dbReference type="RefSeq" id="WP_143332317.1">
    <property type="nucleotide sequence ID" value="NZ_AP019697.1"/>
</dbReference>
<protein>
    <submittedName>
        <fullName evidence="1">Uncharacterized protein</fullName>
    </submittedName>
</protein>
<proteinExistence type="predicted"/>
<dbReference type="GeneID" id="92715727"/>
<keyword evidence="2" id="KW-1185">Reference proteome</keyword>
<evidence type="ECO:0000313" key="1">
    <source>
        <dbReference type="EMBL" id="BBK24573.1"/>
    </source>
</evidence>
<dbReference type="Proteomes" id="UP000320585">
    <property type="component" value="Chromosome"/>
</dbReference>